<dbReference type="Pfam" id="PF08245">
    <property type="entry name" value="Mur_ligase_M"/>
    <property type="match status" value="1"/>
</dbReference>
<evidence type="ECO:0000256" key="1">
    <source>
        <dbReference type="ARBA" id="ARBA00004496"/>
    </source>
</evidence>
<dbReference type="PANTHER" id="PTHR43692">
    <property type="entry name" value="UDP-N-ACETYLMURAMOYLALANINE--D-GLUTAMATE LIGASE"/>
    <property type="match status" value="1"/>
</dbReference>
<dbReference type="InterPro" id="IPR036565">
    <property type="entry name" value="Mur-like_cat_sf"/>
</dbReference>
<protein>
    <submittedName>
        <fullName evidence="8">UDP-N-acetylmuramoylalanine--D-glutamate ligase</fullName>
        <ecNumber evidence="8">6.3.2.9</ecNumber>
    </submittedName>
</protein>
<dbReference type="GO" id="GO:0005737">
    <property type="term" value="C:cytoplasm"/>
    <property type="evidence" value="ECO:0007669"/>
    <property type="project" value="UniProtKB-SubCell"/>
</dbReference>
<dbReference type="NCBIfam" id="TIGR01087">
    <property type="entry name" value="murD"/>
    <property type="match status" value="1"/>
</dbReference>
<dbReference type="HAMAP" id="MF_00639">
    <property type="entry name" value="MurD"/>
    <property type="match status" value="1"/>
</dbReference>
<dbReference type="PANTHER" id="PTHR43692:SF1">
    <property type="entry name" value="UDP-N-ACETYLMURAMOYLALANINE--D-GLUTAMATE LIGASE"/>
    <property type="match status" value="1"/>
</dbReference>
<accession>A0A644U1G9</accession>
<comment type="caution">
    <text evidence="8">The sequence shown here is derived from an EMBL/GenBank/DDBJ whole genome shotgun (WGS) entry which is preliminary data.</text>
</comment>
<dbReference type="GO" id="GO:0008360">
    <property type="term" value="P:regulation of cell shape"/>
    <property type="evidence" value="ECO:0007669"/>
    <property type="project" value="InterPro"/>
</dbReference>
<evidence type="ECO:0000256" key="4">
    <source>
        <dbReference type="ARBA" id="ARBA00022598"/>
    </source>
</evidence>
<evidence type="ECO:0000259" key="7">
    <source>
        <dbReference type="Pfam" id="PF08245"/>
    </source>
</evidence>
<dbReference type="SUPFAM" id="SSF53623">
    <property type="entry name" value="MurD-like peptide ligases, catalytic domain"/>
    <property type="match status" value="1"/>
</dbReference>
<feature type="domain" description="Mur ligase central" evidence="7">
    <location>
        <begin position="116"/>
        <end position="295"/>
    </location>
</feature>
<dbReference type="InterPro" id="IPR036615">
    <property type="entry name" value="Mur_ligase_C_dom_sf"/>
</dbReference>
<keyword evidence="5" id="KW-0547">Nucleotide-binding</keyword>
<comment type="pathway">
    <text evidence="2">Cell wall biogenesis; peptidoglycan biosynthesis.</text>
</comment>
<dbReference type="GO" id="GO:0005524">
    <property type="term" value="F:ATP binding"/>
    <property type="evidence" value="ECO:0007669"/>
    <property type="project" value="UniProtKB-KW"/>
</dbReference>
<proteinExistence type="inferred from homology"/>
<evidence type="ECO:0000256" key="2">
    <source>
        <dbReference type="ARBA" id="ARBA00004752"/>
    </source>
</evidence>
<sequence length="458" mass="50147">MKSLIKSVTNGKSVLILGYGREGQSTLRLLDQCCPHLPLTVADADPLILQKHPELNNEKLTVITGPGYLDQLNHFDLVIKSPGISLFRSGAAFNPDRISSQTDLFLRAYAPRMAGITGTKGKSTTSSLLHHIIRNYTSDTLLAGNIGVPLFDLVDKITPATRIISELSSHQLEYITRAPAISILLNLFQEHLDHYASFRHYQLAKFQIALKQRFNDAFIYDGSDENILKLMEELRLQGSKFPVYTSEFPGDGAGISGNHIVLRNKGAERILLAAEHKSKLAGTHNLRNIISAASAASLMNIPAAAIAEGVATFTPLEHRIEYVGNFSGKIFYNDSISTIPEAAMAAVATLKNVDTLILGGFDRGIDYTGLADFISKSGISSIILTGPAGERIFGLLRQFKQCNPSAFFIREFELAVEKAVSVTPSGGICLLSPAASSYDRFKNFEERGRMFKELVSRK</sequence>
<dbReference type="Gene3D" id="3.40.1190.10">
    <property type="entry name" value="Mur-like, catalytic domain"/>
    <property type="match status" value="1"/>
</dbReference>
<dbReference type="SUPFAM" id="SSF53244">
    <property type="entry name" value="MurD-like peptide ligases, peptide-binding domain"/>
    <property type="match status" value="1"/>
</dbReference>
<dbReference type="EC" id="6.3.2.9" evidence="8"/>
<dbReference type="InterPro" id="IPR013221">
    <property type="entry name" value="Mur_ligase_cen"/>
</dbReference>
<dbReference type="GO" id="GO:0008764">
    <property type="term" value="F:UDP-N-acetylmuramoylalanine-D-glutamate ligase activity"/>
    <property type="evidence" value="ECO:0007669"/>
    <property type="project" value="UniProtKB-EC"/>
</dbReference>
<reference evidence="8" key="1">
    <citation type="submission" date="2019-08" db="EMBL/GenBank/DDBJ databases">
        <authorList>
            <person name="Kucharzyk K."/>
            <person name="Murdoch R.W."/>
            <person name="Higgins S."/>
            <person name="Loffler F."/>
        </authorList>
    </citation>
    <scope>NUCLEOTIDE SEQUENCE</scope>
</reference>
<dbReference type="GO" id="GO:0009252">
    <property type="term" value="P:peptidoglycan biosynthetic process"/>
    <property type="evidence" value="ECO:0007669"/>
    <property type="project" value="UniProtKB-UniPathway"/>
</dbReference>
<evidence type="ECO:0000256" key="5">
    <source>
        <dbReference type="ARBA" id="ARBA00022741"/>
    </source>
</evidence>
<evidence type="ECO:0000256" key="6">
    <source>
        <dbReference type="ARBA" id="ARBA00022840"/>
    </source>
</evidence>
<comment type="subcellular location">
    <subcellularLocation>
        <location evidence="1">Cytoplasm</location>
    </subcellularLocation>
</comment>
<evidence type="ECO:0000256" key="3">
    <source>
        <dbReference type="ARBA" id="ARBA00022490"/>
    </source>
</evidence>
<keyword evidence="3" id="KW-0963">Cytoplasm</keyword>
<evidence type="ECO:0000313" key="8">
    <source>
        <dbReference type="EMBL" id="MPL72302.1"/>
    </source>
</evidence>
<dbReference type="AlphaFoldDB" id="A0A644U1G9"/>
<dbReference type="UniPathway" id="UPA00219"/>
<dbReference type="Gene3D" id="3.90.190.20">
    <property type="entry name" value="Mur ligase, C-terminal domain"/>
    <property type="match status" value="1"/>
</dbReference>
<name>A0A644U1G9_9ZZZZ</name>
<organism evidence="8">
    <name type="scientific">bioreactor metagenome</name>
    <dbReference type="NCBI Taxonomy" id="1076179"/>
    <lineage>
        <taxon>unclassified sequences</taxon>
        <taxon>metagenomes</taxon>
        <taxon>ecological metagenomes</taxon>
    </lineage>
</organism>
<dbReference type="EMBL" id="VSSQ01000065">
    <property type="protein sequence ID" value="MPL72302.1"/>
    <property type="molecule type" value="Genomic_DNA"/>
</dbReference>
<gene>
    <name evidence="8" type="primary">murD_7</name>
    <name evidence="8" type="ORF">SDC9_18085</name>
</gene>
<keyword evidence="6" id="KW-0067">ATP-binding</keyword>
<dbReference type="Gene3D" id="3.40.50.720">
    <property type="entry name" value="NAD(P)-binding Rossmann-like Domain"/>
    <property type="match status" value="1"/>
</dbReference>
<keyword evidence="4 8" id="KW-0436">Ligase</keyword>
<dbReference type="GO" id="GO:0051301">
    <property type="term" value="P:cell division"/>
    <property type="evidence" value="ECO:0007669"/>
    <property type="project" value="InterPro"/>
</dbReference>
<dbReference type="InterPro" id="IPR005762">
    <property type="entry name" value="MurD"/>
</dbReference>